<reference evidence="2 3" key="1">
    <citation type="journal article" date="2024" name="Appl. Environ. Microbiol.">
        <title>Pontiella agarivorans sp. nov., a novel marine anaerobic bacterium capable of degrading macroalgal polysaccharides and fixing nitrogen.</title>
        <authorList>
            <person name="Liu N."/>
            <person name="Kivenson V."/>
            <person name="Peng X."/>
            <person name="Cui Z."/>
            <person name="Lankiewicz T.S."/>
            <person name="Gosselin K.M."/>
            <person name="English C.J."/>
            <person name="Blair E.M."/>
            <person name="O'Malley M.A."/>
            <person name="Valentine D.L."/>
        </authorList>
    </citation>
    <scope>NUCLEOTIDE SEQUENCE [LARGE SCALE GENOMIC DNA]</scope>
    <source>
        <strain evidence="2 3">NLcol2</strain>
    </source>
</reference>
<accession>A0ABU5MYJ2</accession>
<dbReference type="EMBL" id="JARVCO010000010">
    <property type="protein sequence ID" value="MDZ8119234.1"/>
    <property type="molecule type" value="Genomic_DNA"/>
</dbReference>
<protein>
    <recommendedName>
        <fullName evidence="4">MetA-pathway of phenol degradation</fullName>
    </recommendedName>
</protein>
<evidence type="ECO:0000313" key="2">
    <source>
        <dbReference type="EMBL" id="MDZ8119234.1"/>
    </source>
</evidence>
<gene>
    <name evidence="2" type="ORF">P9H32_11420</name>
</gene>
<organism evidence="2 3">
    <name type="scientific">Pontiella agarivorans</name>
    <dbReference type="NCBI Taxonomy" id="3038953"/>
    <lineage>
        <taxon>Bacteria</taxon>
        <taxon>Pseudomonadati</taxon>
        <taxon>Kiritimatiellota</taxon>
        <taxon>Kiritimatiellia</taxon>
        <taxon>Kiritimatiellales</taxon>
        <taxon>Pontiellaceae</taxon>
        <taxon>Pontiella</taxon>
    </lineage>
</organism>
<dbReference type="Proteomes" id="UP001290861">
    <property type="component" value="Unassembled WGS sequence"/>
</dbReference>
<dbReference type="RefSeq" id="WP_322609018.1">
    <property type="nucleotide sequence ID" value="NZ_JARVCO010000010.1"/>
</dbReference>
<keyword evidence="3" id="KW-1185">Reference proteome</keyword>
<evidence type="ECO:0000256" key="1">
    <source>
        <dbReference type="SAM" id="SignalP"/>
    </source>
</evidence>
<name>A0ABU5MYJ2_9BACT</name>
<keyword evidence="1" id="KW-0732">Signal</keyword>
<sequence>MKKLMIVGMAAVFAAGVANAQNDVVMVGQVPSNDRSEAQVTAEMALLSAYVWRGTVQDQDMVFQPQLSVSQYGVSFNVWANYDFSGNYNGVENDISEVDLSLAYTLPLNLNDVSFDIGVINYQFPANSKGGYAQGKSTTELFASAHLLTLQDYVIPSVTFFGDVKEVDGTYILFDVVAPYQISDYLAVEGGVSTGWGNGRYNTAYFGVGGGNKGFIDYNIYGTVSYEILDGVTASFNLTYTGLYGGTIKEGAKAMYEAGEKFWGGFNIAYDF</sequence>
<comment type="caution">
    <text evidence="2">The sequence shown here is derived from an EMBL/GenBank/DDBJ whole genome shotgun (WGS) entry which is preliminary data.</text>
</comment>
<feature type="signal peptide" evidence="1">
    <location>
        <begin position="1"/>
        <end position="20"/>
    </location>
</feature>
<dbReference type="InterPro" id="IPR010239">
    <property type="entry name" value="CHP02001"/>
</dbReference>
<dbReference type="Pfam" id="PF09694">
    <property type="entry name" value="Gcw_chp"/>
    <property type="match status" value="1"/>
</dbReference>
<feature type="chain" id="PRO_5045097218" description="MetA-pathway of phenol degradation" evidence="1">
    <location>
        <begin position="21"/>
        <end position="272"/>
    </location>
</feature>
<proteinExistence type="predicted"/>
<evidence type="ECO:0008006" key="4">
    <source>
        <dbReference type="Google" id="ProtNLM"/>
    </source>
</evidence>
<evidence type="ECO:0000313" key="3">
    <source>
        <dbReference type="Proteomes" id="UP001290861"/>
    </source>
</evidence>